<feature type="compositionally biased region" description="Acidic residues" evidence="2">
    <location>
        <begin position="408"/>
        <end position="427"/>
    </location>
</feature>
<keyword evidence="4" id="KW-1185">Reference proteome</keyword>
<comment type="caution">
    <text evidence="3">The sequence shown here is derived from an EMBL/GenBank/DDBJ whole genome shotgun (WGS) entry which is preliminary data.</text>
</comment>
<dbReference type="GO" id="GO:0033596">
    <property type="term" value="C:TSC1-TSC2 complex"/>
    <property type="evidence" value="ECO:0007669"/>
    <property type="project" value="TreeGrafter"/>
</dbReference>
<dbReference type="InterPro" id="IPR043132">
    <property type="entry name" value="BCAT-like_C"/>
</dbReference>
<gene>
    <name evidence="3" type="ORF">OC846_004991</name>
</gene>
<feature type="region of interest" description="Disordered" evidence="2">
    <location>
        <begin position="1213"/>
        <end position="1249"/>
    </location>
</feature>
<proteinExistence type="predicted"/>
<feature type="coiled-coil region" evidence="1">
    <location>
        <begin position="1186"/>
        <end position="1213"/>
    </location>
</feature>
<feature type="region of interest" description="Disordered" evidence="2">
    <location>
        <begin position="1"/>
        <end position="43"/>
    </location>
</feature>
<reference evidence="3" key="1">
    <citation type="journal article" date="2023" name="PhytoFront">
        <title>Draft Genome Resources of Seven Strains of Tilletia horrida, Causal Agent of Kernel Smut of Rice.</title>
        <authorList>
            <person name="Khanal S."/>
            <person name="Antony Babu S."/>
            <person name="Zhou X.G."/>
        </authorList>
    </citation>
    <scope>NUCLEOTIDE SEQUENCE</scope>
    <source>
        <strain evidence="3">TX6</strain>
    </source>
</reference>
<evidence type="ECO:0000313" key="3">
    <source>
        <dbReference type="EMBL" id="KAK0547091.1"/>
    </source>
</evidence>
<feature type="compositionally biased region" description="Low complexity" evidence="2">
    <location>
        <begin position="339"/>
        <end position="364"/>
    </location>
</feature>
<feature type="coiled-coil region" evidence="1">
    <location>
        <begin position="896"/>
        <end position="986"/>
    </location>
</feature>
<feature type="region of interest" description="Disordered" evidence="2">
    <location>
        <begin position="566"/>
        <end position="623"/>
    </location>
</feature>
<sequence>MPPPAIPTSGNNNNNNNPSPAVSSSSAAAAAAAGGTAGTTASRAGAGAGGDLLNISTASSQQQQQPISLPRSISNAISHIHSKVNKVFAAPSPSSKSAELLAARAAIQSLLADPFIPSHRPLPSPLRHALSTAINPQLQNCAKKCHATEHYSILLDLLHQLAPLVSDHAIVLEWWDFLLKPVLRDINSSQSSLQQASALVLTAMSNTPQTAYQDVPAPNTPWPTIDGGSVGNFARKVGDAPYSTFASGPAPTSSSRSDTLSPPSSFDSRYHHHAPNVSPSSPIILTTESSAATFRRRVPPQQNTLYRFTQRIVQLYFAEVGSVPYVKSKRSRTRDSSGTSQPTSITTNTTSSSSSSSAAPTATNVVGDHSVDSLKLKDLSGLGLTGIGSDERLPTGNGNAKEAGMQNNDDDDDGLEEQDVQQEEEEEDNHHQHSEESLCWSQRLETLVLAYGRQNPKRFFHHLSFCFAEPTYRIPVLVNLIAFISSHPSSAYHLIATPLPAEVLMSLQIDTSTTVISLGVRLMVMIMPHIPMWFANGGGGGLPALMAVFARIIDWRIFGNGWEERVSQPAESEDGGGGGRDGDDEGGDRGGGDADDSEAGESTLNVDPTTPGGEPSSLGTGAGVSAASLRDEIINRKAALDIEWMELDRIGKRLSLRPEVQWSRLTSKYDGPDTAAPDSVLLFSYLYGLFPANVIRFLRAPIDYLRKAHYLSPSAAAFEDLIDELTIHERCGDIVRRHRLHEGLVTHSAEWEVCNPDRWKKLATEEIAAVCINHYLGTTDGVPGSFSGGGGGSASANLAARLTERLMMAPPTRSGTQTPTANPDGLSPDAISSAAMKPTLSAATLLTPALSISSTKAMSTVHRENLMLRTELNYELNLKGQLLHFIGKLHRDKLQSHRLAAEQQNLKSEVKVLRAELEHSRKERDKIRDEADKRAKRLGNPQQRLRQYMEKDKRTTEELQKLMVELQSKEETNEALSTQLESLGTELFELKALWNQNEPGLRELEGLRSQVGQMQELMKSWADNEARYDAQAKEMSRMARQWAQLELERDCAQAMAQEAMQARDEAELEKQGWIASATETAAQLNSLREKWAIKPPTLTHAAAGGGGGGSAGTHSREHHSLTPTSHIHASGAVLSALSPTGSPLLQAVDRSGSRRQSAAQGGAASRMLFLGGHSGAAAASAMVNENGRLTAAVEEMQVEILELRAQLALLKAGEHRGSDADDATERRPGGGGSNATTSRRAASGLEDVDVMPLDIGPAKAISQEEEEEKGEDVEQRVNGQTSPVDAAPAIPSSLLNHGVGGAYPDYIFTTIRVLGGSVDDAGSTADPVSVTERLLPSSLRSRYAEQARQSPKTDSAILQAQENAEVVKRVPLLGSHLERLLKGRRAMRETWSEEWRVHELSLSDEQLEAHILAAIRRQLQDPTAAAATATATAAALGDGAGHKDLRMRVEVNPWDDVKVSAVAIAPLSPDGSATAGDEEASDGRLKVRLDTESIELFPLLLHDDDDDHASTDTLRAMATCKSNKREAYQAAARRLNARYGVASSSSSGPEEEGQQQQQLSPCFDGLLWTRIGSSADEAGEENTPERRLLTESTIANVIVEVGSEGHDTKLVTPKLRTEAPLVLFLPGLLRNELVRVGLVEERDIPVDLISGLLSGAGGEEVVRVWLCNALRGMFEVQLVA</sequence>
<protein>
    <submittedName>
        <fullName evidence="3">Uncharacterized protein</fullName>
    </submittedName>
</protein>
<evidence type="ECO:0000256" key="2">
    <source>
        <dbReference type="SAM" id="MobiDB-lite"/>
    </source>
</evidence>
<dbReference type="InterPro" id="IPR007483">
    <property type="entry name" value="Hamartin"/>
</dbReference>
<dbReference type="Gene3D" id="3.20.10.10">
    <property type="entry name" value="D-amino Acid Aminotransferase, subunit A, domain 2"/>
    <property type="match status" value="1"/>
</dbReference>
<feature type="region of interest" description="Disordered" evidence="2">
    <location>
        <begin position="385"/>
        <end position="436"/>
    </location>
</feature>
<dbReference type="PANTHER" id="PTHR15154">
    <property type="entry name" value="HAMARTIN"/>
    <property type="match status" value="1"/>
</dbReference>
<feature type="compositionally biased region" description="Low complexity" evidence="2">
    <location>
        <begin position="1543"/>
        <end position="1558"/>
    </location>
</feature>
<evidence type="ECO:0000313" key="4">
    <source>
        <dbReference type="Proteomes" id="UP001176517"/>
    </source>
</evidence>
<feature type="region of interest" description="Disordered" evidence="2">
    <location>
        <begin position="1539"/>
        <end position="1558"/>
    </location>
</feature>
<feature type="region of interest" description="Disordered" evidence="2">
    <location>
        <begin position="244"/>
        <end position="284"/>
    </location>
</feature>
<accession>A0AAN6GRD7</accession>
<evidence type="ECO:0000256" key="1">
    <source>
        <dbReference type="SAM" id="Coils"/>
    </source>
</evidence>
<dbReference type="EMBL" id="JAPDMZ010000171">
    <property type="protein sequence ID" value="KAK0547091.1"/>
    <property type="molecule type" value="Genomic_DNA"/>
</dbReference>
<keyword evidence="1" id="KW-0175">Coiled coil</keyword>
<feature type="region of interest" description="Disordered" evidence="2">
    <location>
        <begin position="1098"/>
        <end position="1122"/>
    </location>
</feature>
<name>A0AAN6GRD7_9BASI</name>
<feature type="compositionally biased region" description="Basic and acidic residues" evidence="2">
    <location>
        <begin position="1213"/>
        <end position="1228"/>
    </location>
</feature>
<dbReference type="GO" id="GO:0032007">
    <property type="term" value="P:negative regulation of TOR signaling"/>
    <property type="evidence" value="ECO:0007669"/>
    <property type="project" value="TreeGrafter"/>
</dbReference>
<dbReference type="Proteomes" id="UP001176517">
    <property type="component" value="Unassembled WGS sequence"/>
</dbReference>
<feature type="compositionally biased region" description="Low complexity" evidence="2">
    <location>
        <begin position="7"/>
        <end position="43"/>
    </location>
</feature>
<feature type="compositionally biased region" description="Low complexity" evidence="2">
    <location>
        <begin position="251"/>
        <end position="265"/>
    </location>
</feature>
<dbReference type="PANTHER" id="PTHR15154:SF2">
    <property type="entry name" value="HAMARTIN"/>
    <property type="match status" value="1"/>
</dbReference>
<organism evidence="3 4">
    <name type="scientific">Tilletia horrida</name>
    <dbReference type="NCBI Taxonomy" id="155126"/>
    <lineage>
        <taxon>Eukaryota</taxon>
        <taxon>Fungi</taxon>
        <taxon>Dikarya</taxon>
        <taxon>Basidiomycota</taxon>
        <taxon>Ustilaginomycotina</taxon>
        <taxon>Exobasidiomycetes</taxon>
        <taxon>Tilletiales</taxon>
        <taxon>Tilletiaceae</taxon>
        <taxon>Tilletia</taxon>
    </lineage>
</organism>
<dbReference type="GO" id="GO:0051726">
    <property type="term" value="P:regulation of cell cycle"/>
    <property type="evidence" value="ECO:0007669"/>
    <property type="project" value="TreeGrafter"/>
</dbReference>
<feature type="region of interest" description="Disordered" evidence="2">
    <location>
        <begin position="1261"/>
        <end position="1289"/>
    </location>
</feature>
<feature type="region of interest" description="Disordered" evidence="2">
    <location>
        <begin position="328"/>
        <end position="364"/>
    </location>
</feature>